<organism evidence="2 3">
    <name type="scientific">Penicillium alfredii</name>
    <dbReference type="NCBI Taxonomy" id="1506179"/>
    <lineage>
        <taxon>Eukaryota</taxon>
        <taxon>Fungi</taxon>
        <taxon>Dikarya</taxon>
        <taxon>Ascomycota</taxon>
        <taxon>Pezizomycotina</taxon>
        <taxon>Eurotiomycetes</taxon>
        <taxon>Eurotiomycetidae</taxon>
        <taxon>Eurotiales</taxon>
        <taxon>Aspergillaceae</taxon>
        <taxon>Penicillium</taxon>
    </lineage>
</organism>
<sequence>MTSHPYLEVEKPSRPASQSSAELSTYSDTTATTLQGSRLFHVHHQRRKLDFAISTESKIPLAYVRCSSFTIGKPDLTYHAGATEDAPITAVCKFINFSRHCKVGLGDPADPNIAWEDLIRHKLTTHYRFEISLGDAGERRAFVWKRTNSVGIGGKRRRGNFKLLDECSGELVAVYLNNGAKSWSKCGKFQINVDYGGVFDTVVFITGLALLEKERRRARSQSGGGGGD</sequence>
<dbReference type="Proteomes" id="UP001141434">
    <property type="component" value="Unassembled WGS sequence"/>
</dbReference>
<reference evidence="2" key="1">
    <citation type="submission" date="2022-11" db="EMBL/GenBank/DDBJ databases">
        <authorList>
            <person name="Petersen C."/>
        </authorList>
    </citation>
    <scope>NUCLEOTIDE SEQUENCE</scope>
    <source>
        <strain evidence="2">IBT 34128</strain>
    </source>
</reference>
<keyword evidence="3" id="KW-1185">Reference proteome</keyword>
<proteinExistence type="predicted"/>
<dbReference type="RefSeq" id="XP_056508675.1">
    <property type="nucleotide sequence ID" value="XM_056658382.1"/>
</dbReference>
<feature type="region of interest" description="Disordered" evidence="1">
    <location>
        <begin position="1"/>
        <end position="24"/>
    </location>
</feature>
<accession>A0A9W9JYU8</accession>
<name>A0A9W9JYU8_9EURO</name>
<reference evidence="2" key="2">
    <citation type="journal article" date="2023" name="IMA Fungus">
        <title>Comparative genomic study of the Penicillium genus elucidates a diverse pangenome and 15 lateral gene transfer events.</title>
        <authorList>
            <person name="Petersen C."/>
            <person name="Sorensen T."/>
            <person name="Nielsen M.R."/>
            <person name="Sondergaard T.E."/>
            <person name="Sorensen J.L."/>
            <person name="Fitzpatrick D.A."/>
            <person name="Frisvad J.C."/>
            <person name="Nielsen K.L."/>
        </authorList>
    </citation>
    <scope>NUCLEOTIDE SEQUENCE</scope>
    <source>
        <strain evidence="2">IBT 34128</strain>
    </source>
</reference>
<evidence type="ECO:0000313" key="2">
    <source>
        <dbReference type="EMBL" id="KAJ5086550.1"/>
    </source>
</evidence>
<evidence type="ECO:0000256" key="1">
    <source>
        <dbReference type="SAM" id="MobiDB-lite"/>
    </source>
</evidence>
<gene>
    <name evidence="2" type="ORF">NUU61_007857</name>
</gene>
<protein>
    <submittedName>
        <fullName evidence="2">Uncharacterized protein</fullName>
    </submittedName>
</protein>
<dbReference type="AlphaFoldDB" id="A0A9W9JYU8"/>
<dbReference type="EMBL" id="JAPMSZ010000010">
    <property type="protein sequence ID" value="KAJ5086550.1"/>
    <property type="molecule type" value="Genomic_DNA"/>
</dbReference>
<feature type="compositionally biased region" description="Polar residues" evidence="1">
    <location>
        <begin position="15"/>
        <end position="24"/>
    </location>
</feature>
<evidence type="ECO:0000313" key="3">
    <source>
        <dbReference type="Proteomes" id="UP001141434"/>
    </source>
</evidence>
<dbReference type="GeneID" id="81397551"/>
<dbReference type="OrthoDB" id="3431997at2759"/>
<comment type="caution">
    <text evidence="2">The sequence shown here is derived from an EMBL/GenBank/DDBJ whole genome shotgun (WGS) entry which is preliminary data.</text>
</comment>